<keyword evidence="3 12" id="KW-0235">DNA replication</keyword>
<accession>A0A926HZE6</accession>
<reference evidence="14" key="1">
    <citation type="submission" date="2020-08" db="EMBL/GenBank/DDBJ databases">
        <title>Genome public.</title>
        <authorList>
            <person name="Liu C."/>
            <person name="Sun Q."/>
        </authorList>
    </citation>
    <scope>NUCLEOTIDE SEQUENCE</scope>
    <source>
        <strain evidence="14">NSJ-31</strain>
    </source>
</reference>
<dbReference type="InterPro" id="IPR007693">
    <property type="entry name" value="DNA_helicase_DnaB-like_N"/>
</dbReference>
<dbReference type="GO" id="GO:0003677">
    <property type="term" value="F:DNA binding"/>
    <property type="evidence" value="ECO:0007669"/>
    <property type="project" value="UniProtKB-UniRule"/>
</dbReference>
<dbReference type="PROSITE" id="PS51199">
    <property type="entry name" value="SF4_HELICASE"/>
    <property type="match status" value="1"/>
</dbReference>
<keyword evidence="9" id="KW-0413">Isomerase</keyword>
<dbReference type="Pfam" id="PF03796">
    <property type="entry name" value="DnaB_C"/>
    <property type="match status" value="1"/>
</dbReference>
<sequence>MPYSLEAEQSVLGAVLVDPSCLTRVLEFVKPECFYRKQHVELFGILLRMFTSGQPIDVVTVLEQVKSEEVFPSEQEAKVYLTQLVQIVPTTANVEAYAQIVQEKYYVRCLIDTARDIMENARDVSYDAKTLLDTAEQRIFEIRKGRETRGLQRISEIIISTYDHLQQLSGEDRSQHLGLPSGFTQLDNLITGLNRSDLILLAARPAMGKTSFALNIAANVAKKGKTVAVFSLEMSKEQLVQRILSSEARVQSHLLRTGNLSGDDWTRLAEAAEILSKAPLYIDDSTGITIAEMKARLRRMKDLGLVVIDYLQLMSSGRRIENRVQEVSEITRSLKILAKDLDVPVITLSQLSRGPEMRGLDARRPVLSDLRESGSIEQDADLVLFLYRDAYYNKDTEDQNVAECIVAKNRHGETDTVKLHWDGQYTLFGNLELYRDEG</sequence>
<dbReference type="InterPro" id="IPR007692">
    <property type="entry name" value="DNA_helicase_DnaB"/>
</dbReference>
<dbReference type="NCBIfam" id="TIGR00665">
    <property type="entry name" value="DnaB"/>
    <property type="match status" value="1"/>
</dbReference>
<dbReference type="GO" id="GO:1990077">
    <property type="term" value="C:primosome complex"/>
    <property type="evidence" value="ECO:0007669"/>
    <property type="project" value="UniProtKB-UniRule"/>
</dbReference>
<dbReference type="GO" id="GO:0043139">
    <property type="term" value="F:5'-3' DNA helicase activity"/>
    <property type="evidence" value="ECO:0007669"/>
    <property type="project" value="UniProtKB-EC"/>
</dbReference>
<dbReference type="Gene3D" id="1.10.860.10">
    <property type="entry name" value="DNAb Helicase, Chain A"/>
    <property type="match status" value="1"/>
</dbReference>
<dbReference type="GO" id="GO:0005524">
    <property type="term" value="F:ATP binding"/>
    <property type="evidence" value="ECO:0007669"/>
    <property type="project" value="UniProtKB-UniRule"/>
</dbReference>
<evidence type="ECO:0000256" key="1">
    <source>
        <dbReference type="ARBA" id="ARBA00008428"/>
    </source>
</evidence>
<evidence type="ECO:0000256" key="3">
    <source>
        <dbReference type="ARBA" id="ARBA00022705"/>
    </source>
</evidence>
<dbReference type="InterPro" id="IPR016136">
    <property type="entry name" value="DNA_helicase_N/primase_C"/>
</dbReference>
<name>A0A926HZE6_9FIRM</name>
<feature type="domain" description="SF4 helicase" evidence="13">
    <location>
        <begin position="172"/>
        <end position="435"/>
    </location>
</feature>
<dbReference type="PANTHER" id="PTHR30153:SF2">
    <property type="entry name" value="REPLICATIVE DNA HELICASE"/>
    <property type="match status" value="1"/>
</dbReference>
<dbReference type="InterPro" id="IPR007694">
    <property type="entry name" value="DNA_helicase_DnaB-like_C"/>
</dbReference>
<evidence type="ECO:0000313" key="14">
    <source>
        <dbReference type="EMBL" id="MBC8545852.1"/>
    </source>
</evidence>
<dbReference type="SUPFAM" id="SSF52540">
    <property type="entry name" value="P-loop containing nucleoside triphosphate hydrolases"/>
    <property type="match status" value="1"/>
</dbReference>
<keyword evidence="15" id="KW-1185">Reference proteome</keyword>
<dbReference type="GO" id="GO:0016787">
    <property type="term" value="F:hydrolase activity"/>
    <property type="evidence" value="ECO:0007669"/>
    <property type="project" value="UniProtKB-KW"/>
</dbReference>
<comment type="catalytic activity">
    <reaction evidence="10 12">
        <text>ATP + H2O = ADP + phosphate + H(+)</text>
        <dbReference type="Rhea" id="RHEA:13065"/>
        <dbReference type="ChEBI" id="CHEBI:15377"/>
        <dbReference type="ChEBI" id="CHEBI:15378"/>
        <dbReference type="ChEBI" id="CHEBI:30616"/>
        <dbReference type="ChEBI" id="CHEBI:43474"/>
        <dbReference type="ChEBI" id="CHEBI:456216"/>
        <dbReference type="EC" id="5.6.2.3"/>
    </reaction>
</comment>
<organism evidence="14 15">
    <name type="scientific">Ligaoa zhengdingensis</name>
    <dbReference type="NCBI Taxonomy" id="2763658"/>
    <lineage>
        <taxon>Bacteria</taxon>
        <taxon>Bacillati</taxon>
        <taxon>Bacillota</taxon>
        <taxon>Clostridia</taxon>
        <taxon>Eubacteriales</taxon>
        <taxon>Oscillospiraceae</taxon>
        <taxon>Ligaoa</taxon>
    </lineage>
</organism>
<keyword evidence="6 12" id="KW-0347">Helicase</keyword>
<dbReference type="SUPFAM" id="SSF48024">
    <property type="entry name" value="N-terminal domain of DnaB helicase"/>
    <property type="match status" value="1"/>
</dbReference>
<comment type="caution">
    <text evidence="14">The sequence shown here is derived from an EMBL/GenBank/DDBJ whole genome shotgun (WGS) entry which is preliminary data.</text>
</comment>
<dbReference type="CDD" id="cd00984">
    <property type="entry name" value="DnaB_C"/>
    <property type="match status" value="1"/>
</dbReference>
<evidence type="ECO:0000256" key="9">
    <source>
        <dbReference type="ARBA" id="ARBA00023235"/>
    </source>
</evidence>
<dbReference type="GO" id="GO:0006269">
    <property type="term" value="P:DNA replication, synthesis of primer"/>
    <property type="evidence" value="ECO:0007669"/>
    <property type="project" value="UniProtKB-UniRule"/>
</dbReference>
<dbReference type="InterPro" id="IPR036185">
    <property type="entry name" value="DNA_heli_DnaB-like_N_sf"/>
</dbReference>
<evidence type="ECO:0000256" key="8">
    <source>
        <dbReference type="ARBA" id="ARBA00023125"/>
    </source>
</evidence>
<keyword evidence="5 12" id="KW-0378">Hydrolase</keyword>
<dbReference type="EMBL" id="JACRST010000002">
    <property type="protein sequence ID" value="MBC8545852.1"/>
    <property type="molecule type" value="Genomic_DNA"/>
</dbReference>
<evidence type="ECO:0000256" key="5">
    <source>
        <dbReference type="ARBA" id="ARBA00022801"/>
    </source>
</evidence>
<dbReference type="Proteomes" id="UP000653127">
    <property type="component" value="Unassembled WGS sequence"/>
</dbReference>
<dbReference type="Gene3D" id="3.40.50.300">
    <property type="entry name" value="P-loop containing nucleotide triphosphate hydrolases"/>
    <property type="match status" value="1"/>
</dbReference>
<comment type="function">
    <text evidence="12">The main replicative DNA helicase, it participates in initiation and elongation during chromosome replication. Travels ahead of the DNA replisome, separating dsDNA into templates for DNA synthesis. A processive ATP-dependent 5'-3' DNA helicase it has DNA-dependent ATPase activity.</text>
</comment>
<dbReference type="Pfam" id="PF00772">
    <property type="entry name" value="DnaB"/>
    <property type="match status" value="1"/>
</dbReference>
<keyword evidence="7 12" id="KW-0067">ATP-binding</keyword>
<evidence type="ECO:0000256" key="11">
    <source>
        <dbReference type="NCBIfam" id="TIGR00665"/>
    </source>
</evidence>
<comment type="similarity">
    <text evidence="1 12">Belongs to the helicase family. DnaB subfamily.</text>
</comment>
<evidence type="ECO:0000256" key="10">
    <source>
        <dbReference type="ARBA" id="ARBA00048954"/>
    </source>
</evidence>
<proteinExistence type="inferred from homology"/>
<keyword evidence="2 12" id="KW-0639">Primosome</keyword>
<evidence type="ECO:0000256" key="4">
    <source>
        <dbReference type="ARBA" id="ARBA00022741"/>
    </source>
</evidence>
<evidence type="ECO:0000313" key="15">
    <source>
        <dbReference type="Proteomes" id="UP000653127"/>
    </source>
</evidence>
<evidence type="ECO:0000256" key="6">
    <source>
        <dbReference type="ARBA" id="ARBA00022806"/>
    </source>
</evidence>
<dbReference type="EC" id="5.6.2.3" evidence="11 12"/>
<dbReference type="GO" id="GO:0005829">
    <property type="term" value="C:cytosol"/>
    <property type="evidence" value="ECO:0007669"/>
    <property type="project" value="TreeGrafter"/>
</dbReference>
<evidence type="ECO:0000256" key="7">
    <source>
        <dbReference type="ARBA" id="ARBA00022840"/>
    </source>
</evidence>
<dbReference type="PANTHER" id="PTHR30153">
    <property type="entry name" value="REPLICATIVE DNA HELICASE DNAB"/>
    <property type="match status" value="1"/>
</dbReference>
<keyword evidence="8 12" id="KW-0238">DNA-binding</keyword>
<evidence type="ECO:0000256" key="12">
    <source>
        <dbReference type="RuleBase" id="RU362085"/>
    </source>
</evidence>
<dbReference type="AlphaFoldDB" id="A0A926HZE6"/>
<protein>
    <recommendedName>
        <fullName evidence="11 12">Replicative DNA helicase</fullName>
        <ecNumber evidence="11 12">5.6.2.3</ecNumber>
    </recommendedName>
</protein>
<dbReference type="InterPro" id="IPR027417">
    <property type="entry name" value="P-loop_NTPase"/>
</dbReference>
<keyword evidence="4 12" id="KW-0547">Nucleotide-binding</keyword>
<gene>
    <name evidence="14" type="primary">dnaB</name>
    <name evidence="14" type="ORF">H8711_02720</name>
</gene>
<evidence type="ECO:0000256" key="2">
    <source>
        <dbReference type="ARBA" id="ARBA00022515"/>
    </source>
</evidence>
<evidence type="ECO:0000259" key="13">
    <source>
        <dbReference type="PROSITE" id="PS51199"/>
    </source>
</evidence>